<dbReference type="InterPro" id="IPR048437">
    <property type="entry name" value="MASE11"/>
</dbReference>
<dbReference type="PANTHER" id="PTHR43711">
    <property type="entry name" value="TWO-COMPONENT HISTIDINE KINASE"/>
    <property type="match status" value="1"/>
</dbReference>
<evidence type="ECO:0000256" key="8">
    <source>
        <dbReference type="ARBA" id="ARBA00022777"/>
    </source>
</evidence>
<dbReference type="PROSITE" id="PS50109">
    <property type="entry name" value="HIS_KIN"/>
    <property type="match status" value="1"/>
</dbReference>
<dbReference type="InterPro" id="IPR005467">
    <property type="entry name" value="His_kinase_dom"/>
</dbReference>
<dbReference type="CDD" id="cd16922">
    <property type="entry name" value="HATPase_EvgS-ArcB-TorS-like"/>
    <property type="match status" value="1"/>
</dbReference>
<dbReference type="GO" id="GO:0005524">
    <property type="term" value="F:ATP binding"/>
    <property type="evidence" value="ECO:0007669"/>
    <property type="project" value="UniProtKB-KW"/>
</dbReference>
<dbReference type="Proteomes" id="UP001193389">
    <property type="component" value="Chromosome"/>
</dbReference>
<evidence type="ECO:0000256" key="11">
    <source>
        <dbReference type="ARBA" id="ARBA00023012"/>
    </source>
</evidence>
<sequence>MNYWNRYINYYITNYSKLNKEDSEELAYLRNKLFISILILAFPIGVIAYIPSIVVSVETKSWVIAVFDTLAMFTLTYIYLDKNLSMNTKKNLLSLVFYILSPVLFLYLGTTGPSVSILFCMSILITLYNDKKAGYISLALNVLIYMLFLAIIPVNLKHLQFFGQLGVDTWIGIGINLIAFNALAVFSVASLVEHLTESFIREKHLRTRLKRESEELQIAIQKAEESDRLKSAFLANMSHEIRTPMNGILGFSSLLSDENLKEADRQMYIELIQKSGDRMLNIINEIIDISKIESGLTTISSAKENLNEILKYIYDFMLPEATRKNIALSYHLGANDENSVIYTDREKLYIILLNLVKNAVKFTDQGEVSFGYNLIQTNKNEVQMEVAIYVKDTGIGVPPEKQAVIFERFMQADIKNVKAREGAGLGLYISKSYVELMGGKIWIESEAGQGTTFNIILPFSKIPKVKQTQKR</sequence>
<keyword evidence="4" id="KW-0597">Phosphoprotein</keyword>
<dbReference type="SMART" id="SM00388">
    <property type="entry name" value="HisKA"/>
    <property type="match status" value="1"/>
</dbReference>
<feature type="domain" description="Histidine kinase" evidence="14">
    <location>
        <begin position="236"/>
        <end position="461"/>
    </location>
</feature>
<keyword evidence="12 13" id="KW-0472">Membrane</keyword>
<dbReference type="AlphaFoldDB" id="A0A5K7S644"/>
<evidence type="ECO:0000256" key="10">
    <source>
        <dbReference type="ARBA" id="ARBA00022989"/>
    </source>
</evidence>
<keyword evidence="8 15" id="KW-0418">Kinase</keyword>
<feature type="transmembrane region" description="Helical" evidence="13">
    <location>
        <begin position="169"/>
        <end position="192"/>
    </location>
</feature>
<dbReference type="EC" id="2.7.13.3" evidence="3"/>
<keyword evidence="16" id="KW-1185">Reference proteome</keyword>
<dbReference type="InterPro" id="IPR036097">
    <property type="entry name" value="HisK_dim/P_sf"/>
</dbReference>
<dbReference type="Pfam" id="PF00512">
    <property type="entry name" value="HisKA"/>
    <property type="match status" value="1"/>
</dbReference>
<evidence type="ECO:0000256" key="13">
    <source>
        <dbReference type="SAM" id="Phobius"/>
    </source>
</evidence>
<feature type="transmembrane region" description="Helical" evidence="13">
    <location>
        <begin position="61"/>
        <end position="80"/>
    </location>
</feature>
<evidence type="ECO:0000259" key="14">
    <source>
        <dbReference type="PROSITE" id="PS50109"/>
    </source>
</evidence>
<dbReference type="Gene3D" id="3.30.565.10">
    <property type="entry name" value="Histidine kinase-like ATPase, C-terminal domain"/>
    <property type="match status" value="1"/>
</dbReference>
<evidence type="ECO:0000256" key="9">
    <source>
        <dbReference type="ARBA" id="ARBA00022840"/>
    </source>
</evidence>
<evidence type="ECO:0000256" key="1">
    <source>
        <dbReference type="ARBA" id="ARBA00000085"/>
    </source>
</evidence>
<dbReference type="CDD" id="cd00082">
    <property type="entry name" value="HisKA"/>
    <property type="match status" value="1"/>
</dbReference>
<dbReference type="RefSeq" id="WP_318349992.1">
    <property type="nucleotide sequence ID" value="NZ_AP018694.1"/>
</dbReference>
<dbReference type="InterPro" id="IPR003661">
    <property type="entry name" value="HisK_dim/P_dom"/>
</dbReference>
<dbReference type="GO" id="GO:0000155">
    <property type="term" value="F:phosphorelay sensor kinase activity"/>
    <property type="evidence" value="ECO:0007669"/>
    <property type="project" value="InterPro"/>
</dbReference>
<dbReference type="SUPFAM" id="SSF55874">
    <property type="entry name" value="ATPase domain of HSP90 chaperone/DNA topoisomerase II/histidine kinase"/>
    <property type="match status" value="1"/>
</dbReference>
<dbReference type="PANTHER" id="PTHR43711:SF31">
    <property type="entry name" value="HISTIDINE KINASE"/>
    <property type="match status" value="1"/>
</dbReference>
<dbReference type="InterPro" id="IPR036890">
    <property type="entry name" value="HATPase_C_sf"/>
</dbReference>
<reference evidence="15" key="1">
    <citation type="journal article" date="2020" name="Int. J. Syst. Evol. Microbiol.">
        <title>Aquipluma nitroreducens gen. nov. sp. nov., a novel facultatively anaerobic bacterium isolated from a freshwater lake.</title>
        <authorList>
            <person name="Watanabe M."/>
            <person name="Kojima H."/>
            <person name="Fukui M."/>
        </authorList>
    </citation>
    <scope>NUCLEOTIDE SEQUENCE</scope>
    <source>
        <strain evidence="15">MeG22</strain>
    </source>
</reference>
<keyword evidence="5" id="KW-0808">Transferase</keyword>
<feature type="transmembrane region" description="Helical" evidence="13">
    <location>
        <begin position="92"/>
        <end position="108"/>
    </location>
</feature>
<evidence type="ECO:0000256" key="7">
    <source>
        <dbReference type="ARBA" id="ARBA00022741"/>
    </source>
</evidence>
<dbReference type="InterPro" id="IPR004358">
    <property type="entry name" value="Sig_transdc_His_kin-like_C"/>
</dbReference>
<dbReference type="SMART" id="SM00387">
    <property type="entry name" value="HATPase_c"/>
    <property type="match status" value="1"/>
</dbReference>
<evidence type="ECO:0000313" key="15">
    <source>
        <dbReference type="EMBL" id="BBE16960.1"/>
    </source>
</evidence>
<evidence type="ECO:0000256" key="5">
    <source>
        <dbReference type="ARBA" id="ARBA00022679"/>
    </source>
</evidence>
<dbReference type="Pfam" id="PF20969">
    <property type="entry name" value="MASE11"/>
    <property type="match status" value="1"/>
</dbReference>
<dbReference type="FunFam" id="1.10.287.130:FF:000004">
    <property type="entry name" value="Ethylene receptor 1"/>
    <property type="match status" value="1"/>
</dbReference>
<dbReference type="SUPFAM" id="SSF47384">
    <property type="entry name" value="Homodimeric domain of signal transducing histidine kinase"/>
    <property type="match status" value="1"/>
</dbReference>
<comment type="subcellular location">
    <subcellularLocation>
        <location evidence="2">Membrane</location>
    </subcellularLocation>
</comment>
<feature type="transmembrane region" description="Helical" evidence="13">
    <location>
        <begin position="33"/>
        <end position="55"/>
    </location>
</feature>
<comment type="catalytic activity">
    <reaction evidence="1">
        <text>ATP + protein L-histidine = ADP + protein N-phospho-L-histidine.</text>
        <dbReference type="EC" id="2.7.13.3"/>
    </reaction>
</comment>
<name>A0A5K7S644_9BACT</name>
<keyword evidence="7" id="KW-0547">Nucleotide-binding</keyword>
<dbReference type="InterPro" id="IPR003594">
    <property type="entry name" value="HATPase_dom"/>
</dbReference>
<dbReference type="GO" id="GO:0016020">
    <property type="term" value="C:membrane"/>
    <property type="evidence" value="ECO:0007669"/>
    <property type="project" value="UniProtKB-SubCell"/>
</dbReference>
<evidence type="ECO:0000256" key="6">
    <source>
        <dbReference type="ARBA" id="ARBA00022692"/>
    </source>
</evidence>
<dbReference type="FunFam" id="3.30.565.10:FF:000010">
    <property type="entry name" value="Sensor histidine kinase RcsC"/>
    <property type="match status" value="1"/>
</dbReference>
<gene>
    <name evidence="15" type="ORF">AQPE_1107</name>
</gene>
<evidence type="ECO:0000256" key="4">
    <source>
        <dbReference type="ARBA" id="ARBA00022553"/>
    </source>
</evidence>
<organism evidence="15 16">
    <name type="scientific">Aquipluma nitroreducens</name>
    <dbReference type="NCBI Taxonomy" id="2010828"/>
    <lineage>
        <taxon>Bacteria</taxon>
        <taxon>Pseudomonadati</taxon>
        <taxon>Bacteroidota</taxon>
        <taxon>Bacteroidia</taxon>
        <taxon>Marinilabiliales</taxon>
        <taxon>Prolixibacteraceae</taxon>
        <taxon>Aquipluma</taxon>
    </lineage>
</organism>
<evidence type="ECO:0000256" key="3">
    <source>
        <dbReference type="ARBA" id="ARBA00012438"/>
    </source>
</evidence>
<evidence type="ECO:0000256" key="12">
    <source>
        <dbReference type="ARBA" id="ARBA00023136"/>
    </source>
</evidence>
<keyword evidence="6 13" id="KW-0812">Transmembrane</keyword>
<dbReference type="Pfam" id="PF02518">
    <property type="entry name" value="HATPase_c"/>
    <property type="match status" value="1"/>
</dbReference>
<dbReference type="EMBL" id="AP018694">
    <property type="protein sequence ID" value="BBE16960.1"/>
    <property type="molecule type" value="Genomic_DNA"/>
</dbReference>
<protein>
    <recommendedName>
        <fullName evidence="3">histidine kinase</fullName>
        <ecNumber evidence="3">2.7.13.3</ecNumber>
    </recommendedName>
</protein>
<feature type="transmembrane region" description="Helical" evidence="13">
    <location>
        <begin position="136"/>
        <end position="154"/>
    </location>
</feature>
<keyword evidence="11" id="KW-0902">Two-component regulatory system</keyword>
<dbReference type="Gene3D" id="1.10.287.130">
    <property type="match status" value="1"/>
</dbReference>
<dbReference type="InterPro" id="IPR050736">
    <property type="entry name" value="Sensor_HK_Regulatory"/>
</dbReference>
<accession>A0A5K7S644</accession>
<keyword evidence="9" id="KW-0067">ATP-binding</keyword>
<proteinExistence type="predicted"/>
<dbReference type="PRINTS" id="PR00344">
    <property type="entry name" value="BCTRLSENSOR"/>
</dbReference>
<keyword evidence="10 13" id="KW-1133">Transmembrane helix</keyword>
<evidence type="ECO:0000313" key="16">
    <source>
        <dbReference type="Proteomes" id="UP001193389"/>
    </source>
</evidence>
<dbReference type="KEGG" id="anf:AQPE_1107"/>
<evidence type="ECO:0000256" key="2">
    <source>
        <dbReference type="ARBA" id="ARBA00004370"/>
    </source>
</evidence>